<reference evidence="2" key="1">
    <citation type="journal article" date="2020" name="Stud. Mycol.">
        <title>101 Dothideomycetes genomes: a test case for predicting lifestyles and emergence of pathogens.</title>
        <authorList>
            <person name="Haridas S."/>
            <person name="Albert R."/>
            <person name="Binder M."/>
            <person name="Bloem J."/>
            <person name="Labutti K."/>
            <person name="Salamov A."/>
            <person name="Andreopoulos B."/>
            <person name="Baker S."/>
            <person name="Barry K."/>
            <person name="Bills G."/>
            <person name="Bluhm B."/>
            <person name="Cannon C."/>
            <person name="Castanera R."/>
            <person name="Culley D."/>
            <person name="Daum C."/>
            <person name="Ezra D."/>
            <person name="Gonzalez J."/>
            <person name="Henrissat B."/>
            <person name="Kuo A."/>
            <person name="Liang C."/>
            <person name="Lipzen A."/>
            <person name="Lutzoni F."/>
            <person name="Magnuson J."/>
            <person name="Mondo S."/>
            <person name="Nolan M."/>
            <person name="Ohm R."/>
            <person name="Pangilinan J."/>
            <person name="Park H.-J."/>
            <person name="Ramirez L."/>
            <person name="Alfaro M."/>
            <person name="Sun H."/>
            <person name="Tritt A."/>
            <person name="Yoshinaga Y."/>
            <person name="Zwiers L.-H."/>
            <person name="Turgeon B."/>
            <person name="Goodwin S."/>
            <person name="Spatafora J."/>
            <person name="Crous P."/>
            <person name="Grigoriev I."/>
        </authorList>
    </citation>
    <scope>NUCLEOTIDE SEQUENCE</scope>
    <source>
        <strain evidence="2">CBS 122367</strain>
    </source>
</reference>
<dbReference type="AlphaFoldDB" id="A0A6G1IQJ9"/>
<dbReference type="EMBL" id="MU005596">
    <property type="protein sequence ID" value="KAF2680502.1"/>
    <property type="molecule type" value="Genomic_DNA"/>
</dbReference>
<keyword evidence="3" id="KW-1185">Reference proteome</keyword>
<gene>
    <name evidence="2" type="ORF">K458DRAFT_92078</name>
</gene>
<organism evidence="2 3">
    <name type="scientific">Lentithecium fluviatile CBS 122367</name>
    <dbReference type="NCBI Taxonomy" id="1168545"/>
    <lineage>
        <taxon>Eukaryota</taxon>
        <taxon>Fungi</taxon>
        <taxon>Dikarya</taxon>
        <taxon>Ascomycota</taxon>
        <taxon>Pezizomycotina</taxon>
        <taxon>Dothideomycetes</taxon>
        <taxon>Pleosporomycetidae</taxon>
        <taxon>Pleosporales</taxon>
        <taxon>Massarineae</taxon>
        <taxon>Lentitheciaceae</taxon>
        <taxon>Lentithecium</taxon>
    </lineage>
</organism>
<sequence length="146" mass="15291">MRRAAIASATPGGAGTEMATTSGSPVRRVYGNCFHLLGGKRRAIGAGRPVAASSDLGGTRLREHAAPSRAAVTNGDESDDGELPCALEPGRWACPHVEQLPVPGRQLPHAKPGWWLAGKRAQVVQMEPFQIPGERLGIGPEAAREA</sequence>
<accession>A0A6G1IQJ9</accession>
<proteinExistence type="predicted"/>
<name>A0A6G1IQJ9_9PLEO</name>
<protein>
    <submittedName>
        <fullName evidence="2">Uncharacterized protein</fullName>
    </submittedName>
</protein>
<evidence type="ECO:0000313" key="2">
    <source>
        <dbReference type="EMBL" id="KAF2680502.1"/>
    </source>
</evidence>
<dbReference type="Proteomes" id="UP000799291">
    <property type="component" value="Unassembled WGS sequence"/>
</dbReference>
<feature type="region of interest" description="Disordered" evidence="1">
    <location>
        <begin position="53"/>
        <end position="82"/>
    </location>
</feature>
<evidence type="ECO:0000313" key="3">
    <source>
        <dbReference type="Proteomes" id="UP000799291"/>
    </source>
</evidence>
<evidence type="ECO:0000256" key="1">
    <source>
        <dbReference type="SAM" id="MobiDB-lite"/>
    </source>
</evidence>
<feature type="region of interest" description="Disordered" evidence="1">
    <location>
        <begin position="1"/>
        <end position="22"/>
    </location>
</feature>